<evidence type="ECO:0000313" key="2">
    <source>
        <dbReference type="Proteomes" id="UP000499080"/>
    </source>
</evidence>
<name>A0A4Y2JLS3_ARAVE</name>
<organism evidence="1 2">
    <name type="scientific">Araneus ventricosus</name>
    <name type="common">Orbweaver spider</name>
    <name type="synonym">Epeira ventricosa</name>
    <dbReference type="NCBI Taxonomy" id="182803"/>
    <lineage>
        <taxon>Eukaryota</taxon>
        <taxon>Metazoa</taxon>
        <taxon>Ecdysozoa</taxon>
        <taxon>Arthropoda</taxon>
        <taxon>Chelicerata</taxon>
        <taxon>Arachnida</taxon>
        <taxon>Araneae</taxon>
        <taxon>Araneomorphae</taxon>
        <taxon>Entelegynae</taxon>
        <taxon>Araneoidea</taxon>
        <taxon>Araneidae</taxon>
        <taxon>Araneus</taxon>
    </lineage>
</organism>
<dbReference type="OrthoDB" id="6776127at2759"/>
<sequence length="182" mass="21231">MEKIGASEEERQKRKGRKIKENIEQWDRNVAITRRNAKSLMLIYHCIMIFVNPGVNLGEVYTAKSGLTVQQKRGLPLSIQKCCKKKRYKRVPFNVQRTEREPFWAIGEHDKQNIGLSGLMLRRYQKVSVRNDISQKARFGKNIKDKGKEMVVSKPLFCAILNIDKGRVEQFQQKTRKGKCFC</sequence>
<proteinExistence type="predicted"/>
<gene>
    <name evidence="1" type="ORF">AVEN_229461_1</name>
</gene>
<protein>
    <submittedName>
        <fullName evidence="1">Uncharacterized protein</fullName>
    </submittedName>
</protein>
<reference evidence="1 2" key="1">
    <citation type="journal article" date="2019" name="Sci. Rep.">
        <title>Orb-weaving spider Araneus ventricosus genome elucidates the spidroin gene catalogue.</title>
        <authorList>
            <person name="Kono N."/>
            <person name="Nakamura H."/>
            <person name="Ohtoshi R."/>
            <person name="Moran D.A.P."/>
            <person name="Shinohara A."/>
            <person name="Yoshida Y."/>
            <person name="Fujiwara M."/>
            <person name="Mori M."/>
            <person name="Tomita M."/>
            <person name="Arakawa K."/>
        </authorList>
    </citation>
    <scope>NUCLEOTIDE SEQUENCE [LARGE SCALE GENOMIC DNA]</scope>
</reference>
<evidence type="ECO:0000313" key="1">
    <source>
        <dbReference type="EMBL" id="GBM90785.1"/>
    </source>
</evidence>
<keyword evidence="2" id="KW-1185">Reference proteome</keyword>
<accession>A0A4Y2JLS3</accession>
<comment type="caution">
    <text evidence="1">The sequence shown here is derived from an EMBL/GenBank/DDBJ whole genome shotgun (WGS) entry which is preliminary data.</text>
</comment>
<dbReference type="EMBL" id="BGPR01003650">
    <property type="protein sequence ID" value="GBM90785.1"/>
    <property type="molecule type" value="Genomic_DNA"/>
</dbReference>
<dbReference type="AlphaFoldDB" id="A0A4Y2JLS3"/>
<dbReference type="Proteomes" id="UP000499080">
    <property type="component" value="Unassembled WGS sequence"/>
</dbReference>